<evidence type="ECO:0008006" key="3">
    <source>
        <dbReference type="Google" id="ProtNLM"/>
    </source>
</evidence>
<protein>
    <recommendedName>
        <fullName evidence="3">Large polyvalent protein associated domain-containing protein</fullName>
    </recommendedName>
</protein>
<feature type="region of interest" description="Disordered" evidence="1">
    <location>
        <begin position="1256"/>
        <end position="1277"/>
    </location>
</feature>
<reference evidence="2" key="1">
    <citation type="submission" date="2020-05" db="EMBL/GenBank/DDBJ databases">
        <authorList>
            <person name="Chiriac C."/>
            <person name="Salcher M."/>
            <person name="Ghai R."/>
            <person name="Kavagutti S V."/>
        </authorList>
    </citation>
    <scope>NUCLEOTIDE SEQUENCE</scope>
</reference>
<feature type="compositionally biased region" description="Basic and acidic residues" evidence="1">
    <location>
        <begin position="1257"/>
        <end position="1267"/>
    </location>
</feature>
<sequence>MDLNDPRKRLQVLNQSNPSLRMSVAPAQPQISIAQPKPQQQITVPNATPNSLPQTPVVNPNQYKAIQLDQGKNKTIFGWNAAALLPKSLEKTYGVSTKDATFNNDQEFLKYFDTRDSEFRNAYVNKLQAEAQNDPTAAKTLKTLQDSGRFKGGFNDFATGANDKLYGGIGRGIMRGTDFVLPGHNTFGLEQLANQQDPSKTGTQQFTTAGKVGEKFGNVEKGVFDVASLFAGAGAAEQAASKIPMFANTLEKLSQGGRAAQILGKGLSIIPGSLGGSAADALQTAGRGDKTNVGKSTLVGLAADLALPVVGKGISKFVYGLRGGEAGAINRFIKGLAKSDSVDEIFKSLSTINPSAAEDTVSEVAQFIAKEDRPEVIKEVLGVLQDGGPQLTDGVYTALSPSPDGLPEGWSPPSQAGTPNDRFPKSGQQPFAPTAPETQALISDLETRANKVARPANTTRVFQVAEGNGPNSDWVFNDADSLSNFINGRANPDMRVNFYDVPNSELIPTPNGEHVFKVNGDPATLSKTKDVAEELRFTKANENAKTLVKDPVLANQVAANATSGSADSLTTAINIIANNPNKGQIRDILFGNGRTRTGLLEGLNLDKSAENALVRDITKETDPQRVTDRILQAINENNTGAVTNTAEDIARAADNAPAVGGQVDQQAAAVSQQSGTSPAPEAQIAPDAPGASQTASDTNVGEQVAQNADNAAQRFSEFDPETQKSLNEIMDSLDGAKKSYDANGKVISQEKAARIAKGSQNFETAGGGEAGVRAKLRALRGKHSVSNFEPISVSEASQNHILNDIEGSDMLDYEKLNTQNAFRKLWGATEEKPAAHDIKKIGDYFNSKEAGLGDVVSKQIAEAADSGMTAANILEQVAGAPRTLMTVGDASAPRQLAVSFARHPIITTKAYLESIPQMFSGKKFEVATDALATMTDEGGRNYSEFMDKVMNIHLPNVAEKAAEETMSSAPLLSKIPVIGNIVEGSNRGMSSAVAHTRFNIAKKFIDDAGGVEAVSKQFSEKELSDLGEVLDTITGRGGKKGGFTDKHATILSNTLFSGKLWASRMNMLNPYWYYRLEGPARKEAISAAASFAATAGSVLGLISQIPGVEVGNDPTSADFAKIKVGNTRFDILGGFQQNIRVAAQLATGKRTSSTDGQTKDVTASSVIGGLIEGKANPLLGYAYRMANTLDDPNSDNPTDRVDEWGSQVNVAKEAGKLLVPLPASGVAETMADQGNVKGAIMSIPGFLGAGEQTYGDVKTKDQGKDSTGKPLFKGKVTPDMVVGNDGAPLVDEKNRPIKVKFAKDATDLQKKAQLDEAKRAAYKAQFTRGQSKEDQQLMKLSDQELQNYVDNGTIDKSRFDSIQRLQKGAADFGNPIDVPEDVKSAPAKEFYQKFNSMTKTDQQAWLKEPADANAQTITAELNKQRSKGLSEYKPSNEIAKAYAEFEKDINSHPEYTVTDKRNKAKAFQTFTYKLNYTPDQRDIFNEGGSSDLRYLLDQKQVGKEDLNAAIQMDNELFTSGLTGSLKFSKKFRNEFGYAIPTGEGGPNAGSGSGSGDSTPRTGITSLLPSFATSNRGGNKPGFSVKPRTPGITFKNVNLPSKSSKKVSIKL</sequence>
<evidence type="ECO:0000313" key="2">
    <source>
        <dbReference type="EMBL" id="CAB4183105.1"/>
    </source>
</evidence>
<proteinExistence type="predicted"/>
<accession>A0A6J5QQU7</accession>
<feature type="compositionally biased region" description="Low complexity" evidence="1">
    <location>
        <begin position="659"/>
        <end position="677"/>
    </location>
</feature>
<feature type="compositionally biased region" description="Gly residues" evidence="1">
    <location>
        <begin position="1542"/>
        <end position="1554"/>
    </location>
</feature>
<name>A0A6J5QQU7_9CAUD</name>
<feature type="compositionally biased region" description="Polar residues" evidence="1">
    <location>
        <begin position="691"/>
        <end position="701"/>
    </location>
</feature>
<feature type="region of interest" description="Disordered" evidence="1">
    <location>
        <begin position="659"/>
        <end position="701"/>
    </location>
</feature>
<evidence type="ECO:0000256" key="1">
    <source>
        <dbReference type="SAM" id="MobiDB-lite"/>
    </source>
</evidence>
<gene>
    <name evidence="2" type="ORF">UFOVP1085_38</name>
</gene>
<organism evidence="2">
    <name type="scientific">uncultured Caudovirales phage</name>
    <dbReference type="NCBI Taxonomy" id="2100421"/>
    <lineage>
        <taxon>Viruses</taxon>
        <taxon>Duplodnaviria</taxon>
        <taxon>Heunggongvirae</taxon>
        <taxon>Uroviricota</taxon>
        <taxon>Caudoviricetes</taxon>
        <taxon>Peduoviridae</taxon>
        <taxon>Maltschvirus</taxon>
        <taxon>Maltschvirus maltsch</taxon>
    </lineage>
</organism>
<dbReference type="EMBL" id="LR797026">
    <property type="protein sequence ID" value="CAB4183105.1"/>
    <property type="molecule type" value="Genomic_DNA"/>
</dbReference>
<feature type="region of interest" description="Disordered" evidence="1">
    <location>
        <begin position="1538"/>
        <end position="1610"/>
    </location>
</feature>
<feature type="region of interest" description="Disordered" evidence="1">
    <location>
        <begin position="397"/>
        <end position="433"/>
    </location>
</feature>
<feature type="compositionally biased region" description="Polar residues" evidence="1">
    <location>
        <begin position="1563"/>
        <end position="1576"/>
    </location>
</feature>